<evidence type="ECO:0000259" key="6">
    <source>
        <dbReference type="PROSITE" id="PS50850"/>
    </source>
</evidence>
<dbReference type="Pfam" id="PF07690">
    <property type="entry name" value="MFS_1"/>
    <property type="match status" value="2"/>
</dbReference>
<evidence type="ECO:0000313" key="8">
    <source>
        <dbReference type="Proteomes" id="UP001382935"/>
    </source>
</evidence>
<feature type="transmembrane region" description="Helical" evidence="5">
    <location>
        <begin position="334"/>
        <end position="353"/>
    </location>
</feature>
<feature type="transmembrane region" description="Helical" evidence="5">
    <location>
        <begin position="80"/>
        <end position="100"/>
    </location>
</feature>
<dbReference type="InterPro" id="IPR036259">
    <property type="entry name" value="MFS_trans_sf"/>
</dbReference>
<accession>A0ABZ2G1A7</accession>
<organism evidence="7 8">
    <name type="scientific">Sphingomonas kaistensis</name>
    <dbReference type="NCBI Taxonomy" id="298708"/>
    <lineage>
        <taxon>Bacteria</taxon>
        <taxon>Pseudomonadati</taxon>
        <taxon>Pseudomonadota</taxon>
        <taxon>Alphaproteobacteria</taxon>
        <taxon>Sphingomonadales</taxon>
        <taxon>Sphingomonadaceae</taxon>
        <taxon>Sphingomonas</taxon>
    </lineage>
</organism>
<feature type="transmembrane region" description="Helical" evidence="5">
    <location>
        <begin position="270"/>
        <end position="295"/>
    </location>
</feature>
<comment type="subcellular location">
    <subcellularLocation>
        <location evidence="1">Membrane</location>
        <topology evidence="1">Multi-pass membrane protein</topology>
    </subcellularLocation>
</comment>
<gene>
    <name evidence="7" type="ORF">V6R86_09415</name>
</gene>
<keyword evidence="2 5" id="KW-0812">Transmembrane</keyword>
<dbReference type="Proteomes" id="UP001382935">
    <property type="component" value="Chromosome"/>
</dbReference>
<dbReference type="RefSeq" id="WP_338504040.1">
    <property type="nucleotide sequence ID" value="NZ_CP145607.1"/>
</dbReference>
<feature type="transmembrane region" description="Helical" evidence="5">
    <location>
        <begin position="228"/>
        <end position="249"/>
    </location>
</feature>
<sequence>MSAAAKSAAAHPRWTLVACILASSLSFVEGSVLNVALPAIRASFGAGASEVQWVVNAYLLPLSALLLLGGALGDQHGRKHLRIIGTGLFAASSLLCALAPDLTWLLVGRVLQGIGAALLLPNSLALLNATFEGEERGRAIGIWAAAGAAAAAVAPLIGGWLVDNVGWPAIFYINLPLAGGAILIAARFAAESRNEDAARTDYPGALLATLGLFGITYGLTLWSVEMRIAPLNAALGLGGVVLLGLFLWVEKHRGDQAMMPLGMFGNRCFVGTNLLTFLLYGAFGVVMLLLPYVLIEAGGYSPLQAGLALTPLAIVIALASPLMGKIAARIGGRLPLTAGPMVVAAGMLLATRIDAEASYVTTVLPAVLVLAMGMALAVAPLTSTVLSSVDQRHAGTASGLNSAVARTGGLIATALLGAVLVSNGEALIAPFHTALVVGAFVSIAAGAAAWLTVDGAAAPKRKAAEA</sequence>
<feature type="transmembrane region" description="Helical" evidence="5">
    <location>
        <begin position="202"/>
        <end position="222"/>
    </location>
</feature>
<evidence type="ECO:0000256" key="3">
    <source>
        <dbReference type="ARBA" id="ARBA00022989"/>
    </source>
</evidence>
<feature type="transmembrane region" description="Helical" evidence="5">
    <location>
        <begin position="301"/>
        <end position="322"/>
    </location>
</feature>
<feature type="transmembrane region" description="Helical" evidence="5">
    <location>
        <begin position="106"/>
        <end position="127"/>
    </location>
</feature>
<feature type="domain" description="Major facilitator superfamily (MFS) profile" evidence="6">
    <location>
        <begin position="15"/>
        <end position="462"/>
    </location>
</feature>
<keyword evidence="4 5" id="KW-0472">Membrane</keyword>
<feature type="transmembrane region" description="Helical" evidence="5">
    <location>
        <begin position="427"/>
        <end position="453"/>
    </location>
</feature>
<feature type="transmembrane region" description="Helical" evidence="5">
    <location>
        <begin position="54"/>
        <end position="73"/>
    </location>
</feature>
<dbReference type="PANTHER" id="PTHR42718">
    <property type="entry name" value="MAJOR FACILITATOR SUPERFAMILY MULTIDRUG TRANSPORTER MFSC"/>
    <property type="match status" value="1"/>
</dbReference>
<reference evidence="7 8" key="1">
    <citation type="submission" date="2024-02" db="EMBL/GenBank/DDBJ databases">
        <title>Full genome sequence of Sphingomonas kaistensis.</title>
        <authorList>
            <person name="Poletto B.L."/>
            <person name="Silva G."/>
            <person name="Galante D."/>
            <person name="Campos K.R."/>
            <person name="Santos M.B.N."/>
            <person name="Sacchi C.T."/>
        </authorList>
    </citation>
    <scope>NUCLEOTIDE SEQUENCE [LARGE SCALE GENOMIC DNA]</scope>
    <source>
        <strain evidence="7 8">MA4R</strain>
    </source>
</reference>
<dbReference type="PROSITE" id="PS50850">
    <property type="entry name" value="MFS"/>
    <property type="match status" value="1"/>
</dbReference>
<evidence type="ECO:0000256" key="4">
    <source>
        <dbReference type="ARBA" id="ARBA00023136"/>
    </source>
</evidence>
<keyword evidence="8" id="KW-1185">Reference proteome</keyword>
<dbReference type="InterPro" id="IPR020846">
    <property type="entry name" value="MFS_dom"/>
</dbReference>
<evidence type="ECO:0000313" key="7">
    <source>
        <dbReference type="EMBL" id="WWM70886.1"/>
    </source>
</evidence>
<dbReference type="SUPFAM" id="SSF103473">
    <property type="entry name" value="MFS general substrate transporter"/>
    <property type="match status" value="1"/>
</dbReference>
<dbReference type="InterPro" id="IPR011701">
    <property type="entry name" value="MFS"/>
</dbReference>
<feature type="transmembrane region" description="Helical" evidence="5">
    <location>
        <begin position="359"/>
        <end position="382"/>
    </location>
</feature>
<evidence type="ECO:0000256" key="1">
    <source>
        <dbReference type="ARBA" id="ARBA00004141"/>
    </source>
</evidence>
<evidence type="ECO:0000256" key="2">
    <source>
        <dbReference type="ARBA" id="ARBA00022692"/>
    </source>
</evidence>
<name>A0ABZ2G1A7_9SPHN</name>
<evidence type="ECO:0000256" key="5">
    <source>
        <dbReference type="SAM" id="Phobius"/>
    </source>
</evidence>
<protein>
    <submittedName>
        <fullName evidence="7">MFS transporter</fullName>
    </submittedName>
</protein>
<dbReference type="EMBL" id="CP145607">
    <property type="protein sequence ID" value="WWM70886.1"/>
    <property type="molecule type" value="Genomic_DNA"/>
</dbReference>
<dbReference type="PANTHER" id="PTHR42718:SF42">
    <property type="entry name" value="EXPORT PROTEIN"/>
    <property type="match status" value="1"/>
</dbReference>
<feature type="transmembrane region" description="Helical" evidence="5">
    <location>
        <begin position="169"/>
        <end position="190"/>
    </location>
</feature>
<dbReference type="CDD" id="cd17321">
    <property type="entry name" value="MFS_MMR_MDR_like"/>
    <property type="match status" value="1"/>
</dbReference>
<dbReference type="Gene3D" id="1.20.1250.20">
    <property type="entry name" value="MFS general substrate transporter like domains"/>
    <property type="match status" value="1"/>
</dbReference>
<dbReference type="Gene3D" id="1.20.1720.10">
    <property type="entry name" value="Multidrug resistance protein D"/>
    <property type="match status" value="1"/>
</dbReference>
<proteinExistence type="predicted"/>
<keyword evidence="3 5" id="KW-1133">Transmembrane helix</keyword>
<feature type="transmembrane region" description="Helical" evidence="5">
    <location>
        <begin position="139"/>
        <end position="157"/>
    </location>
</feature>
<feature type="transmembrane region" description="Helical" evidence="5">
    <location>
        <begin position="403"/>
        <end position="421"/>
    </location>
</feature>